<accession>A0ABP0K3C5</accession>
<keyword evidence="2" id="KW-1185">Reference proteome</keyword>
<evidence type="ECO:0000313" key="1">
    <source>
        <dbReference type="EMBL" id="CAK9021079.1"/>
    </source>
</evidence>
<comment type="caution">
    <text evidence="1">The sequence shown here is derived from an EMBL/GenBank/DDBJ whole genome shotgun (WGS) entry which is preliminary data.</text>
</comment>
<organism evidence="1 2">
    <name type="scientific">Durusdinium trenchii</name>
    <dbReference type="NCBI Taxonomy" id="1381693"/>
    <lineage>
        <taxon>Eukaryota</taxon>
        <taxon>Sar</taxon>
        <taxon>Alveolata</taxon>
        <taxon>Dinophyceae</taxon>
        <taxon>Suessiales</taxon>
        <taxon>Symbiodiniaceae</taxon>
        <taxon>Durusdinium</taxon>
    </lineage>
</organism>
<name>A0ABP0K3C5_9DINO</name>
<protein>
    <submittedName>
        <fullName evidence="1">Uncharacterized protein</fullName>
    </submittedName>
</protein>
<evidence type="ECO:0000313" key="2">
    <source>
        <dbReference type="Proteomes" id="UP001642464"/>
    </source>
</evidence>
<sequence>MPGRWTYATQARDVEDLVPDTIEVSSGQSFDGFWEATMADGDSTCSTVVVLSGQNVWHEGSRFASIKVLNSHTCVLIMDEDDVRGYLSADGHEIEWEDGDRWRRARKITKDTDEIQKPVSISETNMQECVSPEALIKEHRSTDHTTSSEQSQLAVDSLLQRDALSLQRLLNNGMCADTCIDPSPLWTDIGWTPEGDSQRTPTPLLVAAILLQWPEGVRICVDRKANVNGTYAGPFRSFDGCTLQEKSGASILRVALSARGPSQCTICQHVLAGRVRGRTFQTLKRKAKDEMEFVTRGLFETFQGPFADS</sequence>
<proteinExistence type="predicted"/>
<gene>
    <name evidence="1" type="ORF">SCF082_LOCUS15182</name>
</gene>
<dbReference type="Proteomes" id="UP001642464">
    <property type="component" value="Unassembled WGS sequence"/>
</dbReference>
<dbReference type="EMBL" id="CAXAMM010009669">
    <property type="protein sequence ID" value="CAK9021079.1"/>
    <property type="molecule type" value="Genomic_DNA"/>
</dbReference>
<reference evidence="1 2" key="1">
    <citation type="submission" date="2024-02" db="EMBL/GenBank/DDBJ databases">
        <authorList>
            <person name="Chen Y."/>
            <person name="Shah S."/>
            <person name="Dougan E. K."/>
            <person name="Thang M."/>
            <person name="Chan C."/>
        </authorList>
    </citation>
    <scope>NUCLEOTIDE SEQUENCE [LARGE SCALE GENOMIC DNA]</scope>
</reference>